<organism evidence="1 2">
    <name type="scientific">Arctium lappa</name>
    <name type="common">Greater burdock</name>
    <name type="synonym">Lappa major</name>
    <dbReference type="NCBI Taxonomy" id="4217"/>
    <lineage>
        <taxon>Eukaryota</taxon>
        <taxon>Viridiplantae</taxon>
        <taxon>Streptophyta</taxon>
        <taxon>Embryophyta</taxon>
        <taxon>Tracheophyta</taxon>
        <taxon>Spermatophyta</taxon>
        <taxon>Magnoliopsida</taxon>
        <taxon>eudicotyledons</taxon>
        <taxon>Gunneridae</taxon>
        <taxon>Pentapetalae</taxon>
        <taxon>asterids</taxon>
        <taxon>campanulids</taxon>
        <taxon>Asterales</taxon>
        <taxon>Asteraceae</taxon>
        <taxon>Carduoideae</taxon>
        <taxon>Cardueae</taxon>
        <taxon>Arctiinae</taxon>
        <taxon>Arctium</taxon>
    </lineage>
</organism>
<sequence length="444" mass="49060">MLLAFYKSHIITFIPTTPIVEQWRAMESTSTLMNKWGFMRNSEQKTESETTIDGVLTLLMSTLNISDSRPIIHMARGEPSAFASFSKTQIAADAIAQAVRSAKFNGYSPTGGVLSGRRAVAEYLSQDLPDDLSPDDVFLTMGCKQAAQTILTVLAGSKSNILFPKPGFPYYEVFAQSCHLETRHFDLLPDKDWEIDLDSVVAVADENTVAMVIINPGNPCGSVFTRQHLKKVAETARKLGILVIADEVYDHLAFGKKPFVPMGVFGSITPVITLGSLSKRWAIPGWRLGWLVTHDPNGILKEHGIIECIKGYFHVYSNLPTFIQGALPDILGKEGCHSQTVNTIREAANSCYRGIKDVPGVTCPNKPEGSIFTMVKLDLSVFVDIEDDLDFCLKLAKEESVLILPGISVGLKNWLRITFAMDQSSLEDGIKRLQDFCRRHSQKA</sequence>
<reference evidence="2" key="1">
    <citation type="journal article" date="2022" name="Mol. Ecol. Resour.">
        <title>The genomes of chicory, endive, great burdock and yacon provide insights into Asteraceae palaeo-polyploidization history and plant inulin production.</title>
        <authorList>
            <person name="Fan W."/>
            <person name="Wang S."/>
            <person name="Wang H."/>
            <person name="Wang A."/>
            <person name="Jiang F."/>
            <person name="Liu H."/>
            <person name="Zhao H."/>
            <person name="Xu D."/>
            <person name="Zhang Y."/>
        </authorList>
    </citation>
    <scope>NUCLEOTIDE SEQUENCE [LARGE SCALE GENOMIC DNA]</scope>
    <source>
        <strain evidence="2">cv. Niubang</strain>
    </source>
</reference>
<keyword evidence="2" id="KW-1185">Reference proteome</keyword>
<name>A0ACB9CPF4_ARCLA</name>
<dbReference type="EMBL" id="CM042050">
    <property type="protein sequence ID" value="KAI3736100.1"/>
    <property type="molecule type" value="Genomic_DNA"/>
</dbReference>
<reference evidence="1 2" key="2">
    <citation type="journal article" date="2022" name="Mol. Ecol. Resour.">
        <title>The genomes of chicory, endive, great burdock and yacon provide insights into Asteraceae paleo-polyploidization history and plant inulin production.</title>
        <authorList>
            <person name="Fan W."/>
            <person name="Wang S."/>
            <person name="Wang H."/>
            <person name="Wang A."/>
            <person name="Jiang F."/>
            <person name="Liu H."/>
            <person name="Zhao H."/>
            <person name="Xu D."/>
            <person name="Zhang Y."/>
        </authorList>
    </citation>
    <scope>NUCLEOTIDE SEQUENCE [LARGE SCALE GENOMIC DNA]</scope>
    <source>
        <strain evidence="2">cv. Niubang</strain>
    </source>
</reference>
<protein>
    <submittedName>
        <fullName evidence="1">Uncharacterized protein</fullName>
    </submittedName>
</protein>
<gene>
    <name evidence="1" type="ORF">L6452_15633</name>
</gene>
<accession>A0ACB9CPF4</accession>
<proteinExistence type="predicted"/>
<comment type="caution">
    <text evidence="1">The sequence shown here is derived from an EMBL/GenBank/DDBJ whole genome shotgun (WGS) entry which is preliminary data.</text>
</comment>
<evidence type="ECO:0000313" key="1">
    <source>
        <dbReference type="EMBL" id="KAI3736100.1"/>
    </source>
</evidence>
<evidence type="ECO:0000313" key="2">
    <source>
        <dbReference type="Proteomes" id="UP001055879"/>
    </source>
</evidence>
<dbReference type="Proteomes" id="UP001055879">
    <property type="component" value="Linkage Group LG04"/>
</dbReference>